<accession>A0A1Q9CKE9</accession>
<reference evidence="1 2" key="1">
    <citation type="submission" date="2016-02" db="EMBL/GenBank/DDBJ databases">
        <title>Genome analysis of coral dinoflagellate symbionts highlights evolutionary adaptations to a symbiotic lifestyle.</title>
        <authorList>
            <person name="Aranda M."/>
            <person name="Li Y."/>
            <person name="Liew Y.J."/>
            <person name="Baumgarten S."/>
            <person name="Simakov O."/>
            <person name="Wilson M."/>
            <person name="Piel J."/>
            <person name="Ashoor H."/>
            <person name="Bougouffa S."/>
            <person name="Bajic V.B."/>
            <person name="Ryu T."/>
            <person name="Ravasi T."/>
            <person name="Bayer T."/>
            <person name="Micklem G."/>
            <person name="Kim H."/>
            <person name="Bhak J."/>
            <person name="Lajeunesse T.C."/>
            <person name="Voolstra C.R."/>
        </authorList>
    </citation>
    <scope>NUCLEOTIDE SEQUENCE [LARGE SCALE GENOMIC DNA]</scope>
    <source>
        <strain evidence="1 2">CCMP2467</strain>
    </source>
</reference>
<evidence type="ECO:0000313" key="2">
    <source>
        <dbReference type="Proteomes" id="UP000186817"/>
    </source>
</evidence>
<name>A0A1Q9CKE9_SYMMI</name>
<comment type="caution">
    <text evidence="1">The sequence shown here is derived from an EMBL/GenBank/DDBJ whole genome shotgun (WGS) entry which is preliminary data.</text>
</comment>
<protein>
    <submittedName>
        <fullName evidence="1">Uncharacterized protein</fullName>
    </submittedName>
</protein>
<dbReference type="OrthoDB" id="10372246at2759"/>
<evidence type="ECO:0000313" key="1">
    <source>
        <dbReference type="EMBL" id="OLP83385.1"/>
    </source>
</evidence>
<dbReference type="Proteomes" id="UP000186817">
    <property type="component" value="Unassembled WGS sequence"/>
</dbReference>
<gene>
    <name evidence="1" type="ORF">AK812_SmicGene35848</name>
</gene>
<organism evidence="1 2">
    <name type="scientific">Symbiodinium microadriaticum</name>
    <name type="common">Dinoflagellate</name>
    <name type="synonym">Zooxanthella microadriatica</name>
    <dbReference type="NCBI Taxonomy" id="2951"/>
    <lineage>
        <taxon>Eukaryota</taxon>
        <taxon>Sar</taxon>
        <taxon>Alveolata</taxon>
        <taxon>Dinophyceae</taxon>
        <taxon>Suessiales</taxon>
        <taxon>Symbiodiniaceae</taxon>
        <taxon>Symbiodinium</taxon>
    </lineage>
</organism>
<sequence>MPSAGGAAQATGSGFLGLFGISRESCAFGGPPDVDLLILCHEARGLDLSPGEQVFVSLRDQKRSDPEKLTAPGTPWQLRSAKADSVLHLRVWAAPDEEAARTDAARRRVLGELRLPLSALRACGLSMLYQTWLTLDVPGLDEGTEVGPGEVEAKMAEGSRHLYQPKLCLSLCQMDSASSTGKIALSLDAPDDVRVAQWSALLSSQMQHQTMSSVMHRQSLKEQVEVKHDNGAQGNMNSNAALNSEW</sequence>
<proteinExistence type="predicted"/>
<keyword evidence="2" id="KW-1185">Reference proteome</keyword>
<dbReference type="AlphaFoldDB" id="A0A1Q9CKE9"/>
<dbReference type="EMBL" id="LSRX01001119">
    <property type="protein sequence ID" value="OLP83385.1"/>
    <property type="molecule type" value="Genomic_DNA"/>
</dbReference>